<dbReference type="Proteomes" id="UP000076871">
    <property type="component" value="Unassembled WGS sequence"/>
</dbReference>
<dbReference type="EMBL" id="KV427663">
    <property type="protein sequence ID" value="KZT01495.1"/>
    <property type="molecule type" value="Genomic_DNA"/>
</dbReference>
<dbReference type="GeneID" id="63830325"/>
<sequence length="164" mass="18076">MDASARRPSNERDSKNDQRPGDSHMLYDAQTSSAVPPMSEKAARFAAQVGREGVYRHEYVRPSFPENNLNTEHRSPALQAFWIANTHRYLCPCPSLASPVIQSSGSSSPLVAYARREPSQPSGLATRRACTSLSDVYCLSLLGRRVLIPAVRPPAIGVQAYIHR</sequence>
<organism evidence="2 3">
    <name type="scientific">Laetiporus sulphureus 93-53</name>
    <dbReference type="NCBI Taxonomy" id="1314785"/>
    <lineage>
        <taxon>Eukaryota</taxon>
        <taxon>Fungi</taxon>
        <taxon>Dikarya</taxon>
        <taxon>Basidiomycota</taxon>
        <taxon>Agaricomycotina</taxon>
        <taxon>Agaricomycetes</taxon>
        <taxon>Polyporales</taxon>
        <taxon>Laetiporus</taxon>
    </lineage>
</organism>
<keyword evidence="3" id="KW-1185">Reference proteome</keyword>
<feature type="compositionally biased region" description="Basic and acidic residues" evidence="1">
    <location>
        <begin position="1"/>
        <end position="22"/>
    </location>
</feature>
<name>A0A165BQZ2_9APHY</name>
<feature type="region of interest" description="Disordered" evidence="1">
    <location>
        <begin position="1"/>
        <end position="25"/>
    </location>
</feature>
<dbReference type="RefSeq" id="XP_040759235.1">
    <property type="nucleotide sequence ID" value="XM_040913297.1"/>
</dbReference>
<proteinExistence type="predicted"/>
<evidence type="ECO:0000313" key="3">
    <source>
        <dbReference type="Proteomes" id="UP000076871"/>
    </source>
</evidence>
<protein>
    <submittedName>
        <fullName evidence="2">Uncharacterized protein</fullName>
    </submittedName>
</protein>
<dbReference type="AlphaFoldDB" id="A0A165BQZ2"/>
<dbReference type="InParanoid" id="A0A165BQZ2"/>
<evidence type="ECO:0000256" key="1">
    <source>
        <dbReference type="SAM" id="MobiDB-lite"/>
    </source>
</evidence>
<reference evidence="2 3" key="1">
    <citation type="journal article" date="2016" name="Mol. Biol. Evol.">
        <title>Comparative Genomics of Early-Diverging Mushroom-Forming Fungi Provides Insights into the Origins of Lignocellulose Decay Capabilities.</title>
        <authorList>
            <person name="Nagy L.G."/>
            <person name="Riley R."/>
            <person name="Tritt A."/>
            <person name="Adam C."/>
            <person name="Daum C."/>
            <person name="Floudas D."/>
            <person name="Sun H."/>
            <person name="Yadav J.S."/>
            <person name="Pangilinan J."/>
            <person name="Larsson K.H."/>
            <person name="Matsuura K."/>
            <person name="Barry K."/>
            <person name="Labutti K."/>
            <person name="Kuo R."/>
            <person name="Ohm R.A."/>
            <person name="Bhattacharya S.S."/>
            <person name="Shirouzu T."/>
            <person name="Yoshinaga Y."/>
            <person name="Martin F.M."/>
            <person name="Grigoriev I.V."/>
            <person name="Hibbett D.S."/>
        </authorList>
    </citation>
    <scope>NUCLEOTIDE SEQUENCE [LARGE SCALE GENOMIC DNA]</scope>
    <source>
        <strain evidence="2 3">93-53</strain>
    </source>
</reference>
<gene>
    <name evidence="2" type="ORF">LAESUDRAFT_763628</name>
</gene>
<accession>A0A165BQZ2</accession>
<evidence type="ECO:0000313" key="2">
    <source>
        <dbReference type="EMBL" id="KZT01495.1"/>
    </source>
</evidence>